<dbReference type="InterPro" id="IPR035069">
    <property type="entry name" value="TTHA1013/TTHA0281-like"/>
</dbReference>
<proteinExistence type="predicted"/>
<accession>I5BUL3</accession>
<dbReference type="Pfam" id="PF05534">
    <property type="entry name" value="HicB"/>
    <property type="match status" value="1"/>
</dbReference>
<dbReference type="EMBL" id="AJYA01000064">
    <property type="protein sequence ID" value="EIM73265.1"/>
    <property type="molecule type" value="Genomic_DNA"/>
</dbReference>
<dbReference type="InterPro" id="IPR008651">
    <property type="entry name" value="Uncharacterised_HicB"/>
</dbReference>
<sequence length="113" mass="12592">MKYLEYKGYVGTIEYSPEDNLLYGAVLGIRGLISYEGETGKALEMDFKEAIDSYLNDCAASGNSPERPFKGSFNVRIPESLHKKAALLAMEDKTSLNHFVAEAIRYKVEKSTS</sequence>
<reference evidence="1 2" key="1">
    <citation type="submission" date="2012-05" db="EMBL/GenBank/DDBJ databases">
        <title>Genome sequence of Nitritalea halalkaliphila LW7.</title>
        <authorList>
            <person name="Jangir P.K."/>
            <person name="Singh A."/>
            <person name="Shivaji S."/>
            <person name="Sharma R."/>
        </authorList>
    </citation>
    <scope>NUCLEOTIDE SEQUENCE [LARGE SCALE GENOMIC DNA]</scope>
    <source>
        <strain evidence="1 2">LW7</strain>
    </source>
</reference>
<name>I5BUL3_9BACT</name>
<dbReference type="OrthoDB" id="5297106at2"/>
<dbReference type="InterPro" id="IPR010985">
    <property type="entry name" value="Ribbon_hlx_hlx"/>
</dbReference>
<protein>
    <submittedName>
        <fullName evidence="1">HicB family protein</fullName>
    </submittedName>
</protein>
<organism evidence="1 2">
    <name type="scientific">Nitritalea halalkaliphila LW7</name>
    <dbReference type="NCBI Taxonomy" id="1189621"/>
    <lineage>
        <taxon>Bacteria</taxon>
        <taxon>Pseudomonadati</taxon>
        <taxon>Bacteroidota</taxon>
        <taxon>Cytophagia</taxon>
        <taxon>Cytophagales</taxon>
        <taxon>Cyclobacteriaceae</taxon>
        <taxon>Nitritalea</taxon>
    </lineage>
</organism>
<dbReference type="SUPFAM" id="SSF47598">
    <property type="entry name" value="Ribbon-helix-helix"/>
    <property type="match status" value="1"/>
</dbReference>
<keyword evidence="2" id="KW-1185">Reference proteome</keyword>
<dbReference type="SUPFAM" id="SSF143100">
    <property type="entry name" value="TTHA1013/TTHA0281-like"/>
    <property type="match status" value="1"/>
</dbReference>
<dbReference type="RefSeq" id="WP_009057198.1">
    <property type="nucleotide sequence ID" value="NZ_AJYA01000064.1"/>
</dbReference>
<dbReference type="AlphaFoldDB" id="I5BUL3"/>
<evidence type="ECO:0000313" key="1">
    <source>
        <dbReference type="EMBL" id="EIM73265.1"/>
    </source>
</evidence>
<dbReference type="STRING" id="1189621.A3SI_18235"/>
<gene>
    <name evidence="1" type="ORF">A3SI_18235</name>
</gene>
<evidence type="ECO:0000313" key="2">
    <source>
        <dbReference type="Proteomes" id="UP000005551"/>
    </source>
</evidence>
<dbReference type="Proteomes" id="UP000005551">
    <property type="component" value="Unassembled WGS sequence"/>
</dbReference>
<comment type="caution">
    <text evidence="1">The sequence shown here is derived from an EMBL/GenBank/DDBJ whole genome shotgun (WGS) entry which is preliminary data.</text>
</comment>
<dbReference type="GO" id="GO:0006355">
    <property type="term" value="P:regulation of DNA-templated transcription"/>
    <property type="evidence" value="ECO:0007669"/>
    <property type="project" value="InterPro"/>
</dbReference>